<evidence type="ECO:0000259" key="10">
    <source>
        <dbReference type="PROSITE" id="PS50157"/>
    </source>
</evidence>
<feature type="region of interest" description="Disordered" evidence="9">
    <location>
        <begin position="139"/>
        <end position="172"/>
    </location>
</feature>
<evidence type="ECO:0000256" key="6">
    <source>
        <dbReference type="ARBA" id="ARBA00023125"/>
    </source>
</evidence>
<keyword evidence="3" id="KW-0677">Repeat</keyword>
<dbReference type="SMART" id="SM00355">
    <property type="entry name" value="ZnF_C2H2"/>
    <property type="match status" value="13"/>
</dbReference>
<keyword evidence="7" id="KW-0539">Nucleus</keyword>
<evidence type="ECO:0000256" key="9">
    <source>
        <dbReference type="SAM" id="MobiDB-lite"/>
    </source>
</evidence>
<accession>A0ABP1PID0</accession>
<dbReference type="Gene3D" id="3.30.160.60">
    <property type="entry name" value="Classic Zinc Finger"/>
    <property type="match status" value="4"/>
</dbReference>
<evidence type="ECO:0000256" key="2">
    <source>
        <dbReference type="ARBA" id="ARBA00022723"/>
    </source>
</evidence>
<keyword evidence="5" id="KW-0862">Zinc</keyword>
<feature type="region of interest" description="Disordered" evidence="9">
    <location>
        <begin position="185"/>
        <end position="246"/>
    </location>
</feature>
<keyword evidence="12" id="KW-1185">Reference proteome</keyword>
<dbReference type="InterPro" id="IPR036236">
    <property type="entry name" value="Znf_C2H2_sf"/>
</dbReference>
<dbReference type="PANTHER" id="PTHR24376">
    <property type="entry name" value="ZINC FINGER PROTEIN"/>
    <property type="match status" value="1"/>
</dbReference>
<dbReference type="Proteomes" id="UP001642540">
    <property type="component" value="Unassembled WGS sequence"/>
</dbReference>
<organism evidence="11 12">
    <name type="scientific">Orchesella dallaii</name>
    <dbReference type="NCBI Taxonomy" id="48710"/>
    <lineage>
        <taxon>Eukaryota</taxon>
        <taxon>Metazoa</taxon>
        <taxon>Ecdysozoa</taxon>
        <taxon>Arthropoda</taxon>
        <taxon>Hexapoda</taxon>
        <taxon>Collembola</taxon>
        <taxon>Entomobryomorpha</taxon>
        <taxon>Entomobryoidea</taxon>
        <taxon>Orchesellidae</taxon>
        <taxon>Orchesellinae</taxon>
        <taxon>Orchesella</taxon>
    </lineage>
</organism>
<comment type="caution">
    <text evidence="11">The sequence shown here is derived from an EMBL/GenBank/DDBJ whole genome shotgun (WGS) entry which is preliminary data.</text>
</comment>
<feature type="domain" description="C2H2-type" evidence="10">
    <location>
        <begin position="541"/>
        <end position="569"/>
    </location>
</feature>
<feature type="domain" description="C2H2-type" evidence="10">
    <location>
        <begin position="570"/>
        <end position="598"/>
    </location>
</feature>
<sequence>MMDMAMDVSNVCFVCLKTIKGDSRCRGQRRRGKGESLNILSSSVFPKFVKEYLGLVEEEVGVELASVFKNIRNFCEKCEVVIGSLCELYLEHLGYQLRLAWKLGELRKLLANQVDSAVGNVNHLRNLLLGKCIQKGKTNDNDSVRDHIKKEVKKESLSSGEECDDDTDDGEEMQVDELDTKAKLEQDDFDSDCPSPGGFSESSWEEDQKSNHKGKPVRKRKRTATPKSKCSNSKAGGAKKRRRVKKEKPSLELEGWSCSICKEPTTHEANLRTHIDCHQKKVIQRNFQCTFCWKSYENRVNFDTHVVIKHMNVAGNGAYSCEASECPLAFPTLEELNSHSETHLKNERSLSLCKTCGLGCLDQNRLKLHKLQHIQPIKLSSTRKDTPKRRCSKLLYPCSNCDEIFPKYLHLHDHFCQRHCSALSNMLYKCPKCGILARTKQLHRCLSKYWKGKTKRPNLVCSDCHDQKEFKNRYGLQAHRRDFHIPVECSRCSITVFGLLQKKEHENNCILLHSCPTCGKGFPTALCLSSHIRYVHIEETLKCSQCDMEFKGKFRLQRHVEASHSGVRSHVCEHCGKSYTTRAYLQKHLNIKHQVEVNSIKRHQCPSCKESFGRKEAMESHVLKCDPVAAAKVMPTCNICGRPIMYGSMKTAMEKHVITHMSVEEREEFWKEKGKEKIKLLCHICGKEFTSKRMLERHAVVHLGEQSFLCGKCPKAFDGKLNLSIHMKQVHCKK</sequence>
<keyword evidence="2" id="KW-0479">Metal-binding</keyword>
<proteinExistence type="predicted"/>
<feature type="domain" description="C2H2-type" evidence="10">
    <location>
        <begin position="513"/>
        <end position="541"/>
    </location>
</feature>
<reference evidence="11 12" key="1">
    <citation type="submission" date="2024-08" db="EMBL/GenBank/DDBJ databases">
        <authorList>
            <person name="Cucini C."/>
            <person name="Frati F."/>
        </authorList>
    </citation>
    <scope>NUCLEOTIDE SEQUENCE [LARGE SCALE GENOMIC DNA]</scope>
</reference>
<evidence type="ECO:0000256" key="7">
    <source>
        <dbReference type="ARBA" id="ARBA00023242"/>
    </source>
</evidence>
<dbReference type="PROSITE" id="PS50157">
    <property type="entry name" value="ZINC_FINGER_C2H2_2"/>
    <property type="match status" value="6"/>
</dbReference>
<feature type="compositionally biased region" description="Basic and acidic residues" evidence="9">
    <location>
        <begin position="139"/>
        <end position="156"/>
    </location>
</feature>
<feature type="domain" description="C2H2-type" evidence="10">
    <location>
        <begin position="708"/>
        <end position="734"/>
    </location>
</feature>
<feature type="domain" description="C2H2-type" evidence="10">
    <location>
        <begin position="680"/>
        <end position="707"/>
    </location>
</feature>
<dbReference type="Pfam" id="PF00096">
    <property type="entry name" value="zf-C2H2"/>
    <property type="match status" value="3"/>
</dbReference>
<keyword evidence="4 8" id="KW-0863">Zinc-finger</keyword>
<dbReference type="EMBL" id="CAXLJM020000001">
    <property type="protein sequence ID" value="CAL8068553.1"/>
    <property type="molecule type" value="Genomic_DNA"/>
</dbReference>
<evidence type="ECO:0000256" key="5">
    <source>
        <dbReference type="ARBA" id="ARBA00022833"/>
    </source>
</evidence>
<gene>
    <name evidence="11" type="ORF">ODALV1_LOCUS335</name>
</gene>
<keyword evidence="6" id="KW-0238">DNA-binding</keyword>
<feature type="domain" description="C2H2-type" evidence="10">
    <location>
        <begin position="319"/>
        <end position="348"/>
    </location>
</feature>
<evidence type="ECO:0000313" key="12">
    <source>
        <dbReference type="Proteomes" id="UP001642540"/>
    </source>
</evidence>
<protein>
    <recommendedName>
        <fullName evidence="10">C2H2-type domain-containing protein</fullName>
    </recommendedName>
</protein>
<evidence type="ECO:0000256" key="8">
    <source>
        <dbReference type="PROSITE-ProRule" id="PRU00042"/>
    </source>
</evidence>
<name>A0ABP1PID0_9HEXA</name>
<dbReference type="PROSITE" id="PS00028">
    <property type="entry name" value="ZINC_FINGER_C2H2_1"/>
    <property type="match status" value="8"/>
</dbReference>
<feature type="compositionally biased region" description="Acidic residues" evidence="9">
    <location>
        <begin position="161"/>
        <end position="172"/>
    </location>
</feature>
<dbReference type="PANTHER" id="PTHR24376:SF243">
    <property type="entry name" value="C2H2-TYPE DOMAIN-CONTAINING PROTEIN"/>
    <property type="match status" value="1"/>
</dbReference>
<evidence type="ECO:0000313" key="11">
    <source>
        <dbReference type="EMBL" id="CAL8068553.1"/>
    </source>
</evidence>
<comment type="subcellular location">
    <subcellularLocation>
        <location evidence="1">Nucleus</location>
    </subcellularLocation>
</comment>
<evidence type="ECO:0000256" key="3">
    <source>
        <dbReference type="ARBA" id="ARBA00022737"/>
    </source>
</evidence>
<dbReference type="InterPro" id="IPR013087">
    <property type="entry name" value="Znf_C2H2_type"/>
</dbReference>
<feature type="compositionally biased region" description="Basic residues" evidence="9">
    <location>
        <begin position="237"/>
        <end position="246"/>
    </location>
</feature>
<feature type="compositionally biased region" description="Basic residues" evidence="9">
    <location>
        <begin position="211"/>
        <end position="224"/>
    </location>
</feature>
<dbReference type="SUPFAM" id="SSF57667">
    <property type="entry name" value="beta-beta-alpha zinc fingers"/>
    <property type="match status" value="3"/>
</dbReference>
<evidence type="ECO:0000256" key="1">
    <source>
        <dbReference type="ARBA" id="ARBA00004123"/>
    </source>
</evidence>
<evidence type="ECO:0000256" key="4">
    <source>
        <dbReference type="ARBA" id="ARBA00022771"/>
    </source>
</evidence>